<proteinExistence type="predicted"/>
<evidence type="ECO:0000313" key="1">
    <source>
        <dbReference type="EMBL" id="MXU89250.1"/>
    </source>
</evidence>
<dbReference type="AlphaFoldDB" id="A0A6B0UGZ8"/>
<accession>A0A6B0UGZ8</accession>
<organism evidence="1">
    <name type="scientific">Ixodes ricinus</name>
    <name type="common">Common tick</name>
    <name type="synonym">Acarus ricinus</name>
    <dbReference type="NCBI Taxonomy" id="34613"/>
    <lineage>
        <taxon>Eukaryota</taxon>
        <taxon>Metazoa</taxon>
        <taxon>Ecdysozoa</taxon>
        <taxon>Arthropoda</taxon>
        <taxon>Chelicerata</taxon>
        <taxon>Arachnida</taxon>
        <taxon>Acari</taxon>
        <taxon>Parasitiformes</taxon>
        <taxon>Ixodida</taxon>
        <taxon>Ixodoidea</taxon>
        <taxon>Ixodidae</taxon>
        <taxon>Ixodinae</taxon>
        <taxon>Ixodes</taxon>
    </lineage>
</organism>
<protein>
    <submittedName>
        <fullName evidence="1">Putative secreted protein</fullName>
    </submittedName>
</protein>
<dbReference type="EMBL" id="GIFC01007167">
    <property type="protein sequence ID" value="MXU89250.1"/>
    <property type="molecule type" value="Transcribed_RNA"/>
</dbReference>
<name>A0A6B0UGZ8_IXORI</name>
<sequence length="106" mass="11736">MARARLPSFVLWLQVHTRGSQDAAQASSKVESFVLGGRTTERPSYCSYYVSGYNICQAFPSSSIDENAHRTYTTEPKLAAFVKDDKREAQKTSLQQNFTPPATALG</sequence>
<reference evidence="1" key="1">
    <citation type="submission" date="2019-12" db="EMBL/GenBank/DDBJ databases">
        <title>An insight into the sialome of adult female Ixodes ricinus ticks feeding for 6 days.</title>
        <authorList>
            <person name="Perner J."/>
            <person name="Ribeiro J.M.C."/>
        </authorList>
    </citation>
    <scope>NUCLEOTIDE SEQUENCE</scope>
    <source>
        <strain evidence="1">Semi-engorged</strain>
        <tissue evidence="1">Salivary glands</tissue>
    </source>
</reference>